<reference evidence="2" key="1">
    <citation type="submission" date="2022-11" db="UniProtKB">
        <authorList>
            <consortium name="WormBaseParasite"/>
        </authorList>
    </citation>
    <scope>IDENTIFICATION</scope>
</reference>
<evidence type="ECO:0000313" key="2">
    <source>
        <dbReference type="WBParaSite" id="ES5_v2.g13656.t1"/>
    </source>
</evidence>
<dbReference type="WBParaSite" id="ES5_v2.g13656.t1">
    <property type="protein sequence ID" value="ES5_v2.g13656.t1"/>
    <property type="gene ID" value="ES5_v2.g13656"/>
</dbReference>
<proteinExistence type="predicted"/>
<name>A0AC34F8Z6_9BILA</name>
<protein>
    <submittedName>
        <fullName evidence="2">Uncharacterized protein</fullName>
    </submittedName>
</protein>
<accession>A0AC34F8Z6</accession>
<sequence length="489" mass="56224">MSSFRLNTPPSYDGELFKVNKDNVYFVIASSEKESEILNLKTGKSKIVYNNRLPVGALCHAYVPKMKGAGEQYFYDISFKESFFPKTIKIGAKPTSYAMYVKDCLIRKSTVNGNDEVSLEAPIFGFHIKEVHPSYDRYDSLKKYVPVNESRMDCWVTPVKYSSDTFQWLFIPYDYAPPLMNSNTFQWLFIPYDYTPPLMKYDMMYGQILDKMKKMFSKEYTGLGVVVGIGKIAIRKHLLNCPNNFELGSTRVCIYEKMSIDEYATMVLLKSKPVKLKKKYLETFVTPGGSVLIKTVSGTTSHGNWSLNVEDTNPLQDGEVPKRFLAPKDFNFSYHPFFGTILMSNKLIWSAVGTKIIIGGTINVEKEVLSDFEYMCKIRYNVLGFHDGEKYWRVPDIPTEMFDSRNFLIENGVPLWGEPLNLSKKLHPPQALFEKLEIEGRFFSYDFIKKIERNVAPKKKEESDSLSDPDPDVCYVTHSSKQNSANIWE</sequence>
<evidence type="ECO:0000313" key="1">
    <source>
        <dbReference type="Proteomes" id="UP000887579"/>
    </source>
</evidence>
<organism evidence="1 2">
    <name type="scientific">Panagrolaimus sp. ES5</name>
    <dbReference type="NCBI Taxonomy" id="591445"/>
    <lineage>
        <taxon>Eukaryota</taxon>
        <taxon>Metazoa</taxon>
        <taxon>Ecdysozoa</taxon>
        <taxon>Nematoda</taxon>
        <taxon>Chromadorea</taxon>
        <taxon>Rhabditida</taxon>
        <taxon>Tylenchina</taxon>
        <taxon>Panagrolaimomorpha</taxon>
        <taxon>Panagrolaimoidea</taxon>
        <taxon>Panagrolaimidae</taxon>
        <taxon>Panagrolaimus</taxon>
    </lineage>
</organism>
<dbReference type="Proteomes" id="UP000887579">
    <property type="component" value="Unplaced"/>
</dbReference>